<feature type="domain" description="DUF2383" evidence="1">
    <location>
        <begin position="8"/>
        <end position="116"/>
    </location>
</feature>
<dbReference type="NCBIfam" id="TIGR02284">
    <property type="entry name" value="PA2169 family four-helix-bundle protein"/>
    <property type="match status" value="1"/>
</dbReference>
<sequence length="152" mass="17231">MLQEDKLVTLLNDLVKINNDRIEGYKKAKAATDNADVKALFQHMMNDSVKYVGELNHQLLELGADTDNHDTTLSGKIYRTWMAIKTTLTGTDRYTLFSACEYGEDAVQRAYADALSSDVPMSYHIREVLGNQRARLKEAHDTIKSYRDVVSQ</sequence>
<dbReference type="InterPro" id="IPR011971">
    <property type="entry name" value="CHP02284"/>
</dbReference>
<comment type="caution">
    <text evidence="2">The sequence shown here is derived from an EMBL/GenBank/DDBJ whole genome shotgun (WGS) entry which is preliminary data.</text>
</comment>
<dbReference type="InterPro" id="IPR012347">
    <property type="entry name" value="Ferritin-like"/>
</dbReference>
<gene>
    <name evidence="2" type="ORF">FHW36_101735</name>
</gene>
<dbReference type="Gene3D" id="1.20.1260.10">
    <property type="match status" value="1"/>
</dbReference>
<proteinExistence type="predicted"/>
<protein>
    <submittedName>
        <fullName evidence="2">Uncharacterized protein (TIGR02284 family)</fullName>
    </submittedName>
</protein>
<keyword evidence="3" id="KW-1185">Reference proteome</keyword>
<dbReference type="InterPro" id="IPR019052">
    <property type="entry name" value="DUF2383"/>
</dbReference>
<dbReference type="EMBL" id="VIWO01000001">
    <property type="protein sequence ID" value="TWF44813.1"/>
    <property type="molecule type" value="Genomic_DNA"/>
</dbReference>
<evidence type="ECO:0000313" key="3">
    <source>
        <dbReference type="Proteomes" id="UP000320811"/>
    </source>
</evidence>
<dbReference type="AlphaFoldDB" id="A0A561Q363"/>
<dbReference type="RefSeq" id="WP_186452292.1">
    <property type="nucleotide sequence ID" value="NZ_VIWO01000001.1"/>
</dbReference>
<reference evidence="2 3" key="1">
    <citation type="submission" date="2019-06" db="EMBL/GenBank/DDBJ databases">
        <title>Sorghum-associated microbial communities from plants grown in Nebraska, USA.</title>
        <authorList>
            <person name="Schachtman D."/>
        </authorList>
    </citation>
    <scope>NUCLEOTIDE SEQUENCE [LARGE SCALE GENOMIC DNA]</scope>
    <source>
        <strain evidence="2 3">1209</strain>
    </source>
</reference>
<name>A0A561Q363_9BACT</name>
<dbReference type="Proteomes" id="UP000320811">
    <property type="component" value="Unassembled WGS sequence"/>
</dbReference>
<evidence type="ECO:0000259" key="1">
    <source>
        <dbReference type="Pfam" id="PF09537"/>
    </source>
</evidence>
<accession>A0A561Q363</accession>
<dbReference type="Pfam" id="PF09537">
    <property type="entry name" value="DUF2383"/>
    <property type="match status" value="1"/>
</dbReference>
<evidence type="ECO:0000313" key="2">
    <source>
        <dbReference type="EMBL" id="TWF44813.1"/>
    </source>
</evidence>
<organism evidence="2 3">
    <name type="scientific">Chitinophaga polysaccharea</name>
    <dbReference type="NCBI Taxonomy" id="1293035"/>
    <lineage>
        <taxon>Bacteria</taxon>
        <taxon>Pseudomonadati</taxon>
        <taxon>Bacteroidota</taxon>
        <taxon>Chitinophagia</taxon>
        <taxon>Chitinophagales</taxon>
        <taxon>Chitinophagaceae</taxon>
        <taxon>Chitinophaga</taxon>
    </lineage>
</organism>